<keyword evidence="5" id="KW-1185">Reference proteome</keyword>
<protein>
    <submittedName>
        <fullName evidence="3 6">Uncharacterized protein</fullName>
    </submittedName>
</protein>
<sequence length="74" mass="8514">MFEDANHIREQLDNLDSEERALQRLYIQLTGLKRAVELESMRLNALKISLLSSQRASETSNSPSEFVLNKTFDT</sequence>
<dbReference type="OrthoDB" id="5828508at2759"/>
<evidence type="ECO:0000313" key="4">
    <source>
        <dbReference type="EMBL" id="VDN21520.1"/>
    </source>
</evidence>
<feature type="region of interest" description="Disordered" evidence="2">
    <location>
        <begin position="54"/>
        <end position="74"/>
    </location>
</feature>
<dbReference type="WBParaSite" id="GPUH_0001158401-mRNA-1">
    <property type="protein sequence ID" value="GPUH_0001158401-mRNA-1"/>
    <property type="gene ID" value="GPUH_0001158401"/>
</dbReference>
<dbReference type="AlphaFoldDB" id="A0A183DS79"/>
<dbReference type="EMBL" id="UYRT01079856">
    <property type="protein sequence ID" value="VDN21520.1"/>
    <property type="molecule type" value="Genomic_DNA"/>
</dbReference>
<name>A0A183DS79_9BILA</name>
<evidence type="ECO:0000256" key="2">
    <source>
        <dbReference type="SAM" id="MobiDB-lite"/>
    </source>
</evidence>
<organism evidence="6">
    <name type="scientific">Gongylonema pulchrum</name>
    <dbReference type="NCBI Taxonomy" id="637853"/>
    <lineage>
        <taxon>Eukaryota</taxon>
        <taxon>Metazoa</taxon>
        <taxon>Ecdysozoa</taxon>
        <taxon>Nematoda</taxon>
        <taxon>Chromadorea</taxon>
        <taxon>Rhabditida</taxon>
        <taxon>Spirurina</taxon>
        <taxon>Spiruromorpha</taxon>
        <taxon>Spiruroidea</taxon>
        <taxon>Gongylonematidae</taxon>
        <taxon>Gongylonema</taxon>
    </lineage>
</organism>
<reference evidence="6 7" key="1">
    <citation type="submission" date="2016-06" db="UniProtKB">
        <authorList>
            <consortium name="WormBaseParasite"/>
        </authorList>
    </citation>
    <scope>IDENTIFICATION</scope>
</reference>
<dbReference type="EMBL" id="UYRT01078642">
    <property type="protein sequence ID" value="VDN18955.1"/>
    <property type="molecule type" value="Genomic_DNA"/>
</dbReference>
<evidence type="ECO:0000313" key="5">
    <source>
        <dbReference type="Proteomes" id="UP000271098"/>
    </source>
</evidence>
<evidence type="ECO:0000313" key="3">
    <source>
        <dbReference type="EMBL" id="VDN18955.1"/>
    </source>
</evidence>
<gene>
    <name evidence="3" type="ORF">GPUH_LOCUS11570</name>
    <name evidence="4" type="ORF">GPUH_LOCUS13035</name>
</gene>
<evidence type="ECO:0000256" key="1">
    <source>
        <dbReference type="SAM" id="Coils"/>
    </source>
</evidence>
<accession>A0A183DS79</accession>
<keyword evidence="1" id="KW-0175">Coiled coil</keyword>
<reference evidence="3 5" key="2">
    <citation type="submission" date="2018-11" db="EMBL/GenBank/DDBJ databases">
        <authorList>
            <consortium name="Pathogen Informatics"/>
        </authorList>
    </citation>
    <scope>NUCLEOTIDE SEQUENCE [LARGE SCALE GENOMIC DNA]</scope>
</reference>
<feature type="coiled-coil region" evidence="1">
    <location>
        <begin position="5"/>
        <end position="35"/>
    </location>
</feature>
<evidence type="ECO:0000313" key="7">
    <source>
        <dbReference type="WBParaSite" id="GPUH_0001304901-mRNA-1"/>
    </source>
</evidence>
<evidence type="ECO:0000313" key="6">
    <source>
        <dbReference type="WBParaSite" id="GPUH_0001158401-mRNA-1"/>
    </source>
</evidence>
<dbReference type="Proteomes" id="UP000271098">
    <property type="component" value="Unassembled WGS sequence"/>
</dbReference>
<proteinExistence type="predicted"/>
<feature type="compositionally biased region" description="Polar residues" evidence="2">
    <location>
        <begin position="54"/>
        <end position="64"/>
    </location>
</feature>
<dbReference type="WBParaSite" id="GPUH_0001304901-mRNA-1">
    <property type="protein sequence ID" value="GPUH_0001304901-mRNA-1"/>
    <property type="gene ID" value="GPUH_0001304901"/>
</dbReference>